<protein>
    <recommendedName>
        <fullName evidence="4">Histidine kinase</fullName>
    </recommendedName>
</protein>
<dbReference type="Proteomes" id="UP001431010">
    <property type="component" value="Chromosome"/>
</dbReference>
<organism evidence="2 3">
    <name type="scientific">Bradyrhizobium ontarionense</name>
    <dbReference type="NCBI Taxonomy" id="2898149"/>
    <lineage>
        <taxon>Bacteria</taxon>
        <taxon>Pseudomonadati</taxon>
        <taxon>Pseudomonadota</taxon>
        <taxon>Alphaproteobacteria</taxon>
        <taxon>Hyphomicrobiales</taxon>
        <taxon>Nitrobacteraceae</taxon>
        <taxon>Bradyrhizobium</taxon>
    </lineage>
</organism>
<evidence type="ECO:0008006" key="4">
    <source>
        <dbReference type="Google" id="ProtNLM"/>
    </source>
</evidence>
<keyword evidence="1" id="KW-1133">Transmembrane helix</keyword>
<evidence type="ECO:0000313" key="3">
    <source>
        <dbReference type="Proteomes" id="UP001431010"/>
    </source>
</evidence>
<gene>
    <name evidence="2" type="ORF">LQG66_03995</name>
</gene>
<accession>A0ABY3RFP2</accession>
<reference evidence="2" key="1">
    <citation type="journal article" date="2024" name="Antonie Van Leeuwenhoek">
        <title>Bradyrhizobium ontarionense sp. nov., a novel bacterial symbiont isolated from Aeschynomene indica (Indian jointvetch), harbours photosynthesis, nitrogen fixation and nitrous oxide (N2O) reductase genes.</title>
        <authorList>
            <person name="Bromfield E.S.P."/>
            <person name="Cloutier S."/>
        </authorList>
    </citation>
    <scope>NUCLEOTIDE SEQUENCE</scope>
    <source>
        <strain evidence="2">A19</strain>
    </source>
</reference>
<dbReference type="RefSeq" id="WP_231323642.1">
    <property type="nucleotide sequence ID" value="NZ_CP088156.1"/>
</dbReference>
<keyword evidence="1" id="KW-0812">Transmembrane</keyword>
<sequence length="53" mass="5555">MHPLAKLIVAVRAFAIIGIAGALLTAWVIGPRVNHTRPLKAPAAVEQAGSVMR</sequence>
<feature type="transmembrane region" description="Helical" evidence="1">
    <location>
        <begin position="7"/>
        <end position="29"/>
    </location>
</feature>
<keyword evidence="3" id="KW-1185">Reference proteome</keyword>
<proteinExistence type="predicted"/>
<evidence type="ECO:0000256" key="1">
    <source>
        <dbReference type="SAM" id="Phobius"/>
    </source>
</evidence>
<name>A0ABY3RFP2_9BRAD</name>
<evidence type="ECO:0000313" key="2">
    <source>
        <dbReference type="EMBL" id="UFZ05489.1"/>
    </source>
</evidence>
<dbReference type="EMBL" id="CP088156">
    <property type="protein sequence ID" value="UFZ05489.1"/>
    <property type="molecule type" value="Genomic_DNA"/>
</dbReference>
<keyword evidence="1" id="KW-0472">Membrane</keyword>